<evidence type="ECO:0000259" key="17">
    <source>
        <dbReference type="PROSITE" id="PS50168"/>
    </source>
</evidence>
<evidence type="ECO:0000259" key="19">
    <source>
        <dbReference type="PROSITE" id="PS50208"/>
    </source>
</evidence>
<dbReference type="Gene3D" id="1.10.533.10">
    <property type="entry name" value="Death Domain, Fas"/>
    <property type="match status" value="2"/>
</dbReference>
<dbReference type="InterPro" id="IPR011600">
    <property type="entry name" value="Pept_C14_caspase"/>
</dbReference>
<dbReference type="CDD" id="cd00032">
    <property type="entry name" value="CASc"/>
    <property type="match status" value="1"/>
</dbReference>
<sequence length="491" mass="55631">MGPLGVKKVRCKSSDILDLVPDSVMEFHQRLHKISEALDTEDVQALKFLCLGQIPLRQQQEIRDAKDLFLKLQENGFLEEGDLFFLRELLFRIKRIDILQQELRCSKEEIERALQLPGQAKVSQYRHMLFILSENTTEKALKHLKLLINELPQNKLGNNTTMLEMFVGMEKKGILGEKNLDFLKKKCENVDKGLVKIIEEYQQSTAVKENGGNGGTMPLCTSDVPGLTAEPLQVDLVYKMSSRPRGVCLILNNYDFAKARAEVHKLRNLRDRHGTAADAAALSKVFSLLHFKIEESKDLTAEQIQKVVQSYGTVDHKESDCFVCCILSHGDKGTILGTDGKQVAIRELTACFTARNCRSLAGKPKVFFIQACQGESYHRGVMLETDTTRQPSQYDIDANTPTECIPEEADFLVGMATMKNYVSYRSPTEGTWYIQSLCQHLNMSCPRGDDILTILTRVNQEVSAKYDQKNKGKQMPQPSFTLRKRLLFPMN</sequence>
<evidence type="ECO:0000313" key="20">
    <source>
        <dbReference type="EMBL" id="KAJ1186527.1"/>
    </source>
</evidence>
<gene>
    <name evidence="20" type="ORF">NDU88_003308</name>
</gene>
<dbReference type="EC" id="3.4.22.61" evidence="14"/>
<evidence type="ECO:0000256" key="1">
    <source>
        <dbReference type="ARBA" id="ARBA00004123"/>
    </source>
</evidence>
<dbReference type="GO" id="GO:0005737">
    <property type="term" value="C:cytoplasm"/>
    <property type="evidence" value="ECO:0007669"/>
    <property type="project" value="UniProtKB-SubCell"/>
</dbReference>
<keyword evidence="6" id="KW-0645">Protease</keyword>
<dbReference type="InterPro" id="IPR001309">
    <property type="entry name" value="Pept_C14_p20"/>
</dbReference>
<feature type="domain" description="DED" evidence="17">
    <location>
        <begin position="124"/>
        <end position="200"/>
    </location>
</feature>
<feature type="domain" description="Caspase family p10" evidence="18">
    <location>
        <begin position="401"/>
        <end position="490"/>
    </location>
</feature>
<dbReference type="Proteomes" id="UP001066276">
    <property type="component" value="Chromosome 3_1"/>
</dbReference>
<dbReference type="EMBL" id="JANPWB010000005">
    <property type="protein sequence ID" value="KAJ1186527.1"/>
    <property type="molecule type" value="Genomic_DNA"/>
</dbReference>
<dbReference type="FunFam" id="1.10.533.10:FF:000016">
    <property type="entry name" value="CASP8 and FADD-like apoptosis regulator"/>
    <property type="match status" value="1"/>
</dbReference>
<dbReference type="InterPro" id="IPR029030">
    <property type="entry name" value="Caspase-like_dom_sf"/>
</dbReference>
<evidence type="ECO:0000256" key="10">
    <source>
        <dbReference type="ARBA" id="ARBA00022807"/>
    </source>
</evidence>
<name>A0AAV7UFT0_PLEWA</name>
<organism evidence="20 21">
    <name type="scientific">Pleurodeles waltl</name>
    <name type="common">Iberian ribbed newt</name>
    <dbReference type="NCBI Taxonomy" id="8319"/>
    <lineage>
        <taxon>Eukaryota</taxon>
        <taxon>Metazoa</taxon>
        <taxon>Chordata</taxon>
        <taxon>Craniata</taxon>
        <taxon>Vertebrata</taxon>
        <taxon>Euteleostomi</taxon>
        <taxon>Amphibia</taxon>
        <taxon>Batrachia</taxon>
        <taxon>Caudata</taxon>
        <taxon>Salamandroidea</taxon>
        <taxon>Salamandridae</taxon>
        <taxon>Pleurodelinae</taxon>
        <taxon>Pleurodeles</taxon>
    </lineage>
</organism>
<dbReference type="PANTHER" id="PTHR48169:SF7">
    <property type="entry name" value="CASPASE 10"/>
    <property type="match status" value="1"/>
</dbReference>
<dbReference type="PROSITE" id="PS50207">
    <property type="entry name" value="CASPASE_P10"/>
    <property type="match status" value="1"/>
</dbReference>
<dbReference type="PROSITE" id="PS01121">
    <property type="entry name" value="CASPASE_HIS"/>
    <property type="match status" value="1"/>
</dbReference>
<evidence type="ECO:0000256" key="7">
    <source>
        <dbReference type="ARBA" id="ARBA00022703"/>
    </source>
</evidence>
<evidence type="ECO:0000256" key="5">
    <source>
        <dbReference type="ARBA" id="ARBA00022553"/>
    </source>
</evidence>
<keyword evidence="7" id="KW-0053">Apoptosis</keyword>
<dbReference type="GO" id="GO:0032991">
    <property type="term" value="C:protein-containing complex"/>
    <property type="evidence" value="ECO:0007669"/>
    <property type="project" value="UniProtKB-ARBA"/>
</dbReference>
<evidence type="ECO:0000256" key="9">
    <source>
        <dbReference type="ARBA" id="ARBA00022801"/>
    </source>
</evidence>
<evidence type="ECO:0000256" key="2">
    <source>
        <dbReference type="ARBA" id="ARBA00004496"/>
    </source>
</evidence>
<dbReference type="GO" id="GO:0006915">
    <property type="term" value="P:apoptotic process"/>
    <property type="evidence" value="ECO:0007669"/>
    <property type="project" value="UniProtKB-KW"/>
</dbReference>
<proteinExistence type="inferred from homology"/>
<comment type="caution">
    <text evidence="20">The sequence shown here is derived from an EMBL/GenBank/DDBJ whole genome shotgun (WGS) entry which is preliminary data.</text>
</comment>
<dbReference type="GO" id="GO:0005634">
    <property type="term" value="C:nucleus"/>
    <property type="evidence" value="ECO:0007669"/>
    <property type="project" value="UniProtKB-SubCell"/>
</dbReference>
<comment type="subcellular location">
    <subcellularLocation>
        <location evidence="2">Cytoplasm</location>
    </subcellularLocation>
    <subcellularLocation>
        <location evidence="1">Nucleus</location>
    </subcellularLocation>
</comment>
<evidence type="ECO:0000256" key="3">
    <source>
        <dbReference type="ARBA" id="ARBA00010134"/>
    </source>
</evidence>
<evidence type="ECO:0000256" key="6">
    <source>
        <dbReference type="ARBA" id="ARBA00022670"/>
    </source>
</evidence>
<evidence type="ECO:0000256" key="11">
    <source>
        <dbReference type="ARBA" id="ARBA00023145"/>
    </source>
</evidence>
<dbReference type="PROSITE" id="PS50168">
    <property type="entry name" value="DED"/>
    <property type="match status" value="2"/>
</dbReference>
<protein>
    <recommendedName>
        <fullName evidence="15">Caspase-8</fullName>
        <ecNumber evidence="14">3.4.22.61</ecNumber>
    </recommendedName>
</protein>
<dbReference type="AlphaFoldDB" id="A0AAV7UFT0"/>
<dbReference type="FunFam" id="3.40.50.1460:FF:000008">
    <property type="entry name" value="caspase-8 isoform X1"/>
    <property type="match status" value="1"/>
</dbReference>
<dbReference type="Pfam" id="PF01335">
    <property type="entry name" value="DED"/>
    <property type="match status" value="2"/>
</dbReference>
<dbReference type="Pfam" id="PF00656">
    <property type="entry name" value="Peptidase_C14"/>
    <property type="match status" value="1"/>
</dbReference>
<evidence type="ECO:0000313" key="21">
    <source>
        <dbReference type="Proteomes" id="UP001066276"/>
    </source>
</evidence>
<evidence type="ECO:0000256" key="12">
    <source>
        <dbReference type="ARBA" id="ARBA00023242"/>
    </source>
</evidence>
<keyword evidence="8" id="KW-0677">Repeat</keyword>
<dbReference type="InterPro" id="IPR001875">
    <property type="entry name" value="DED_dom"/>
</dbReference>
<evidence type="ECO:0000256" key="14">
    <source>
        <dbReference type="ARBA" id="ARBA00066479"/>
    </source>
</evidence>
<keyword evidence="9" id="KW-0378">Hydrolase</keyword>
<evidence type="ECO:0000256" key="4">
    <source>
        <dbReference type="ARBA" id="ARBA00022490"/>
    </source>
</evidence>
<feature type="domain" description="DED" evidence="17">
    <location>
        <begin position="26"/>
        <end position="104"/>
    </location>
</feature>
<evidence type="ECO:0000256" key="8">
    <source>
        <dbReference type="ARBA" id="ARBA00022737"/>
    </source>
</evidence>
<dbReference type="InterPro" id="IPR011029">
    <property type="entry name" value="DEATH-like_dom_sf"/>
</dbReference>
<dbReference type="SMART" id="SM00031">
    <property type="entry name" value="DED"/>
    <property type="match status" value="2"/>
</dbReference>
<feature type="domain" description="Caspase family p20" evidence="19">
    <location>
        <begin position="244"/>
        <end position="376"/>
    </location>
</feature>
<dbReference type="InterPro" id="IPR002138">
    <property type="entry name" value="Pept_C14_p10"/>
</dbReference>
<dbReference type="PROSITE" id="PS50208">
    <property type="entry name" value="CASPASE_P20"/>
    <property type="match status" value="1"/>
</dbReference>
<evidence type="ECO:0000256" key="15">
    <source>
        <dbReference type="ARBA" id="ARBA00068172"/>
    </source>
</evidence>
<keyword evidence="10" id="KW-0788">Thiol protease</keyword>
<dbReference type="InterPro" id="IPR016129">
    <property type="entry name" value="Caspase_his_AS"/>
</dbReference>
<keyword evidence="5" id="KW-0597">Phosphoprotein</keyword>
<keyword evidence="12" id="KW-0539">Nucleus</keyword>
<dbReference type="SUPFAM" id="SSF52129">
    <property type="entry name" value="Caspase-like"/>
    <property type="match status" value="1"/>
</dbReference>
<dbReference type="GO" id="GO:0043065">
    <property type="term" value="P:positive regulation of apoptotic process"/>
    <property type="evidence" value="ECO:0007669"/>
    <property type="project" value="UniProtKB-ARBA"/>
</dbReference>
<dbReference type="SMART" id="SM00115">
    <property type="entry name" value="CASc"/>
    <property type="match status" value="1"/>
</dbReference>
<keyword evidence="4" id="KW-0963">Cytoplasm</keyword>
<comment type="catalytic activity">
    <reaction evidence="13">
        <text>Strict requirement for Asp at position P1 and has a preferred cleavage sequence of (Leu/Asp/Val)-Glu-Thr-Asp-|-(Gly/Ser/Ala).</text>
        <dbReference type="EC" id="3.4.22.61"/>
    </reaction>
</comment>
<keyword evidence="21" id="KW-1185">Reference proteome</keyword>
<dbReference type="GO" id="GO:0006508">
    <property type="term" value="P:proteolysis"/>
    <property type="evidence" value="ECO:0007669"/>
    <property type="project" value="UniProtKB-KW"/>
</dbReference>
<evidence type="ECO:0000256" key="16">
    <source>
        <dbReference type="RuleBase" id="RU003971"/>
    </source>
</evidence>
<dbReference type="Gene3D" id="3.40.50.1460">
    <property type="match status" value="1"/>
</dbReference>
<dbReference type="PRINTS" id="PR00376">
    <property type="entry name" value="IL1BCENZYME"/>
</dbReference>
<evidence type="ECO:0000259" key="18">
    <source>
        <dbReference type="PROSITE" id="PS50207"/>
    </source>
</evidence>
<dbReference type="GO" id="GO:0004197">
    <property type="term" value="F:cysteine-type endopeptidase activity"/>
    <property type="evidence" value="ECO:0007669"/>
    <property type="project" value="InterPro"/>
</dbReference>
<keyword evidence="11" id="KW-0865">Zymogen</keyword>
<reference evidence="20" key="1">
    <citation type="journal article" date="2022" name="bioRxiv">
        <title>Sequencing and chromosome-scale assembly of the giantPleurodeles waltlgenome.</title>
        <authorList>
            <person name="Brown T."/>
            <person name="Elewa A."/>
            <person name="Iarovenko S."/>
            <person name="Subramanian E."/>
            <person name="Araus A.J."/>
            <person name="Petzold A."/>
            <person name="Susuki M."/>
            <person name="Suzuki K.-i.T."/>
            <person name="Hayashi T."/>
            <person name="Toyoda A."/>
            <person name="Oliveira C."/>
            <person name="Osipova E."/>
            <person name="Leigh N.D."/>
            <person name="Simon A."/>
            <person name="Yun M.H."/>
        </authorList>
    </citation>
    <scope>NUCLEOTIDE SEQUENCE</scope>
    <source>
        <strain evidence="20">20211129_DDA</strain>
        <tissue evidence="20">Liver</tissue>
    </source>
</reference>
<dbReference type="SUPFAM" id="SSF47986">
    <property type="entry name" value="DEATH domain"/>
    <property type="match status" value="2"/>
</dbReference>
<dbReference type="PROSITE" id="PS01122">
    <property type="entry name" value="CASPASE_CYS"/>
    <property type="match status" value="1"/>
</dbReference>
<dbReference type="InterPro" id="IPR033139">
    <property type="entry name" value="Caspase_cys_AS"/>
</dbReference>
<dbReference type="PANTHER" id="PTHR48169">
    <property type="entry name" value="DED DOMAIN-CONTAINING PROTEIN"/>
    <property type="match status" value="1"/>
</dbReference>
<accession>A0AAV7UFT0</accession>
<dbReference type="InterPro" id="IPR015917">
    <property type="entry name" value="Pept_C14A"/>
</dbReference>
<dbReference type="GO" id="GO:0005886">
    <property type="term" value="C:plasma membrane"/>
    <property type="evidence" value="ECO:0007669"/>
    <property type="project" value="UniProtKB-ARBA"/>
</dbReference>
<evidence type="ECO:0000256" key="13">
    <source>
        <dbReference type="ARBA" id="ARBA00051626"/>
    </source>
</evidence>
<dbReference type="GO" id="GO:0051604">
    <property type="term" value="P:protein maturation"/>
    <property type="evidence" value="ECO:0007669"/>
    <property type="project" value="UniProtKB-ARBA"/>
</dbReference>
<comment type="similarity">
    <text evidence="3 16">Belongs to the peptidase C14A family.</text>
</comment>